<dbReference type="EC" id="2.4.1.21" evidence="7"/>
<evidence type="ECO:0000256" key="7">
    <source>
        <dbReference type="HAMAP-Rule" id="MF_00484"/>
    </source>
</evidence>
<dbReference type="GO" id="GO:0009011">
    <property type="term" value="F:alpha-1,4-glucan glucosyltransferase (ADP-glucose donor) activity"/>
    <property type="evidence" value="ECO:0007669"/>
    <property type="project" value="UniProtKB-UniRule"/>
</dbReference>
<dbReference type="OrthoDB" id="9808590at2"/>
<comment type="function">
    <text evidence="2 7">Synthesizes alpha-1,4-glucan chains using ADP-glucose.</text>
</comment>
<dbReference type="STRING" id="1278311.GCA_000428705_00153"/>
<dbReference type="InterPro" id="IPR001296">
    <property type="entry name" value="Glyco_trans_1"/>
</dbReference>
<proteinExistence type="inferred from homology"/>
<dbReference type="SUPFAM" id="SSF53756">
    <property type="entry name" value="UDP-Glycosyltransferase/glycogen phosphorylase"/>
    <property type="match status" value="1"/>
</dbReference>
<dbReference type="RefSeq" id="WP_035375510.1">
    <property type="nucleotide sequence ID" value="NZ_LR215048.1"/>
</dbReference>
<dbReference type="InterPro" id="IPR011835">
    <property type="entry name" value="GS/SS"/>
</dbReference>
<protein>
    <recommendedName>
        <fullName evidence="7">Glycogen synthase</fullName>
        <ecNumber evidence="7">2.4.1.21</ecNumber>
    </recommendedName>
    <alternativeName>
        <fullName evidence="7">Starch [bacterial glycogen] synthase</fullName>
    </alternativeName>
</protein>
<dbReference type="AlphaFoldDB" id="A0A449BFI6"/>
<evidence type="ECO:0000313" key="10">
    <source>
        <dbReference type="EMBL" id="VEU81070.1"/>
    </source>
</evidence>
<comment type="catalytic activity">
    <reaction evidence="1 7">
        <text>[(1-&gt;4)-alpha-D-glucosyl](n) + ADP-alpha-D-glucose = [(1-&gt;4)-alpha-D-glucosyl](n+1) + ADP + H(+)</text>
        <dbReference type="Rhea" id="RHEA:18189"/>
        <dbReference type="Rhea" id="RHEA-COMP:9584"/>
        <dbReference type="Rhea" id="RHEA-COMP:9587"/>
        <dbReference type="ChEBI" id="CHEBI:15378"/>
        <dbReference type="ChEBI" id="CHEBI:15444"/>
        <dbReference type="ChEBI" id="CHEBI:57498"/>
        <dbReference type="ChEBI" id="CHEBI:456216"/>
        <dbReference type="EC" id="2.4.1.21"/>
    </reaction>
</comment>
<keyword evidence="5 7" id="KW-0808">Transferase</keyword>
<evidence type="ECO:0000256" key="6">
    <source>
        <dbReference type="ARBA" id="ARBA00023056"/>
    </source>
</evidence>
<dbReference type="NCBIfam" id="TIGR02095">
    <property type="entry name" value="glgA"/>
    <property type="match status" value="1"/>
</dbReference>
<keyword evidence="4 7" id="KW-0328">Glycosyltransferase</keyword>
<dbReference type="EMBL" id="LR215048">
    <property type="protein sequence ID" value="VEU81070.1"/>
    <property type="molecule type" value="Genomic_DNA"/>
</dbReference>
<accession>A0A449BFI6</accession>
<comment type="pathway">
    <text evidence="7">Glycan biosynthesis; glycogen biosynthesis.</text>
</comment>
<keyword evidence="11" id="KW-1185">Reference proteome</keyword>
<evidence type="ECO:0000259" key="9">
    <source>
        <dbReference type="Pfam" id="PF08323"/>
    </source>
</evidence>
<dbReference type="Pfam" id="PF00534">
    <property type="entry name" value="Glycos_transf_1"/>
    <property type="match status" value="1"/>
</dbReference>
<evidence type="ECO:0000256" key="1">
    <source>
        <dbReference type="ARBA" id="ARBA00001478"/>
    </source>
</evidence>
<dbReference type="InterPro" id="IPR013534">
    <property type="entry name" value="Starch_synth_cat_dom"/>
</dbReference>
<feature type="binding site" evidence="7">
    <location>
        <position position="15"/>
    </location>
    <ligand>
        <name>ADP-alpha-D-glucose</name>
        <dbReference type="ChEBI" id="CHEBI:57498"/>
    </ligand>
</feature>
<dbReference type="HAMAP" id="MF_00484">
    <property type="entry name" value="Glycogen_synth"/>
    <property type="match status" value="1"/>
</dbReference>
<dbReference type="Gene3D" id="3.40.50.2000">
    <property type="entry name" value="Glycogen Phosphorylase B"/>
    <property type="match status" value="2"/>
</dbReference>
<gene>
    <name evidence="10" type="primary">glgA1</name>
    <name evidence="7" type="synonym">glgA</name>
    <name evidence="10" type="ORF">NCTC10138_01461</name>
</gene>
<dbReference type="KEGG" id="aaxa:NCTC10138_01461"/>
<sequence length="472" mass="55306">MKVLFCSPEVYPFSKIGGLADFSAALPSSLNHMGNTVYVVSPYYERVKREYGKDMEFVGEREIKIGDEIQIAKYYRTTYNDVRYFFVSHEYFNRKYFFNHSDDVQRFLFFNLAILELIPLISFYPDLIHVNDWATSLVPYFLSTIYSTNSEYEHIKTLLTIHNLEKQGAFSRDFESFFGNRNFTYIHLNNVNFLKTGIMRSSKINTVSKSYRSEILTKFFGFSLDGALKSRQFELYGIQNGLDFNLYNPKTDKYIFKNYDISSHKDGKRINKEKLLKEIGFEDNNKMVLTFISRFAKEKGVALINEVIEKYLKDDRFYFLVIGEGDINYEDHFFKLVDTYPKNIHFVHGHNHETSQKFYAASDLLLMPSLYEASGLNQMIAMRYGTLPLVRETGGLKDTVIPYDEVTKIGTGFTFENFDDEELRDAIDKAVDIYYNKPKTWDNIVENAMAIDNNIEKMAKEYNELYKDIIKN</sequence>
<dbReference type="CDD" id="cd03791">
    <property type="entry name" value="GT5_Glycogen_synthase_DULL1-like"/>
    <property type="match status" value="1"/>
</dbReference>
<evidence type="ECO:0000256" key="3">
    <source>
        <dbReference type="ARBA" id="ARBA00010281"/>
    </source>
</evidence>
<evidence type="ECO:0000256" key="2">
    <source>
        <dbReference type="ARBA" id="ARBA00002764"/>
    </source>
</evidence>
<evidence type="ECO:0000256" key="4">
    <source>
        <dbReference type="ARBA" id="ARBA00022676"/>
    </source>
</evidence>
<dbReference type="Pfam" id="PF08323">
    <property type="entry name" value="Glyco_transf_5"/>
    <property type="match status" value="1"/>
</dbReference>
<dbReference type="UniPathway" id="UPA00164"/>
<comment type="similarity">
    <text evidence="3 7">Belongs to the glycosyltransferase 1 family. Bacterial/plant glycogen synthase subfamily.</text>
</comment>
<dbReference type="Proteomes" id="UP000289841">
    <property type="component" value="Chromosome"/>
</dbReference>
<evidence type="ECO:0000256" key="5">
    <source>
        <dbReference type="ARBA" id="ARBA00022679"/>
    </source>
</evidence>
<keyword evidence="6 7" id="KW-0320">Glycogen biosynthesis</keyword>
<organism evidence="10 11">
    <name type="scientific">Haploplasma axanthum</name>
    <name type="common">Acholeplasma axanthum</name>
    <dbReference type="NCBI Taxonomy" id="29552"/>
    <lineage>
        <taxon>Bacteria</taxon>
        <taxon>Bacillati</taxon>
        <taxon>Mycoplasmatota</taxon>
        <taxon>Mollicutes</taxon>
        <taxon>Acholeplasmatales</taxon>
        <taxon>Acholeplasmataceae</taxon>
        <taxon>Haploplasma</taxon>
    </lineage>
</organism>
<dbReference type="GO" id="GO:0005978">
    <property type="term" value="P:glycogen biosynthetic process"/>
    <property type="evidence" value="ECO:0007669"/>
    <property type="project" value="UniProtKB-UniRule"/>
</dbReference>
<dbReference type="GO" id="GO:0004373">
    <property type="term" value="F:alpha-1,4-glucan glucosyltransferase (UDP-glucose donor) activity"/>
    <property type="evidence" value="ECO:0007669"/>
    <property type="project" value="InterPro"/>
</dbReference>
<dbReference type="PANTHER" id="PTHR45825">
    <property type="entry name" value="GRANULE-BOUND STARCH SYNTHASE 1, CHLOROPLASTIC/AMYLOPLASTIC"/>
    <property type="match status" value="1"/>
</dbReference>
<dbReference type="PANTHER" id="PTHR45825:SF11">
    <property type="entry name" value="ALPHA AMYLASE DOMAIN-CONTAINING PROTEIN"/>
    <property type="match status" value="1"/>
</dbReference>
<evidence type="ECO:0000259" key="8">
    <source>
        <dbReference type="Pfam" id="PF00534"/>
    </source>
</evidence>
<feature type="domain" description="Glycosyl transferase family 1" evidence="8">
    <location>
        <begin position="278"/>
        <end position="440"/>
    </location>
</feature>
<reference evidence="10 11" key="1">
    <citation type="submission" date="2019-01" db="EMBL/GenBank/DDBJ databases">
        <authorList>
            <consortium name="Pathogen Informatics"/>
        </authorList>
    </citation>
    <scope>NUCLEOTIDE SEQUENCE [LARGE SCALE GENOMIC DNA]</scope>
    <source>
        <strain evidence="10 11">NCTC10138</strain>
    </source>
</reference>
<name>A0A449BFI6_HAPAX</name>
<evidence type="ECO:0000313" key="11">
    <source>
        <dbReference type="Proteomes" id="UP000289841"/>
    </source>
</evidence>
<feature type="domain" description="Starch synthase catalytic" evidence="9">
    <location>
        <begin position="2"/>
        <end position="229"/>
    </location>
</feature>